<comment type="caution">
    <text evidence="2">The sequence shown here is derived from an EMBL/GenBank/DDBJ whole genome shotgun (WGS) entry which is preliminary data.</text>
</comment>
<evidence type="ECO:0000313" key="2">
    <source>
        <dbReference type="EMBL" id="KRM72415.1"/>
    </source>
</evidence>
<dbReference type="PATRIC" id="fig|1423727.3.peg.119"/>
<organism evidence="2 3">
    <name type="scientific">Lacticaseibacillus brantae DSM 23927</name>
    <dbReference type="NCBI Taxonomy" id="1423727"/>
    <lineage>
        <taxon>Bacteria</taxon>
        <taxon>Bacillati</taxon>
        <taxon>Bacillota</taxon>
        <taxon>Bacilli</taxon>
        <taxon>Lactobacillales</taxon>
        <taxon>Lactobacillaceae</taxon>
        <taxon>Lacticaseibacillus</taxon>
    </lineage>
</organism>
<proteinExistence type="predicted"/>
<sequence>MLATMLQYCWQGFFVLIIGATGLEIYALGLVSGRLGNMPRHKVSKVNYAVIILIVAGYLIDIVAEHQWPPSLRWELVGLVTLAVGFVGMGILLGIALAKRKSIRGVSLNNREIRLITICRWLWIAALILGLAALSIQVIFIVQFLLSRG</sequence>
<protein>
    <submittedName>
        <fullName evidence="2">Uncharacterized protein</fullName>
    </submittedName>
</protein>
<keyword evidence="1" id="KW-0812">Transmembrane</keyword>
<evidence type="ECO:0000256" key="1">
    <source>
        <dbReference type="SAM" id="Phobius"/>
    </source>
</evidence>
<evidence type="ECO:0000313" key="3">
    <source>
        <dbReference type="Proteomes" id="UP000051672"/>
    </source>
</evidence>
<reference evidence="2 3" key="1">
    <citation type="journal article" date="2015" name="Genome Announc.">
        <title>Expanding the biotechnology potential of lactobacilli through comparative genomics of 213 strains and associated genera.</title>
        <authorList>
            <person name="Sun Z."/>
            <person name="Harris H.M."/>
            <person name="McCann A."/>
            <person name="Guo C."/>
            <person name="Argimon S."/>
            <person name="Zhang W."/>
            <person name="Yang X."/>
            <person name="Jeffery I.B."/>
            <person name="Cooney J.C."/>
            <person name="Kagawa T.F."/>
            <person name="Liu W."/>
            <person name="Song Y."/>
            <person name="Salvetti E."/>
            <person name="Wrobel A."/>
            <person name="Rasinkangas P."/>
            <person name="Parkhill J."/>
            <person name="Rea M.C."/>
            <person name="O'Sullivan O."/>
            <person name="Ritari J."/>
            <person name="Douillard F.P."/>
            <person name="Paul Ross R."/>
            <person name="Yang R."/>
            <person name="Briner A.E."/>
            <person name="Felis G.E."/>
            <person name="de Vos W.M."/>
            <person name="Barrangou R."/>
            <person name="Klaenhammer T.R."/>
            <person name="Caufield P.W."/>
            <person name="Cui Y."/>
            <person name="Zhang H."/>
            <person name="O'Toole P.W."/>
        </authorList>
    </citation>
    <scope>NUCLEOTIDE SEQUENCE [LARGE SCALE GENOMIC DNA]</scope>
    <source>
        <strain evidence="2 3">DSM 23927</strain>
    </source>
</reference>
<keyword evidence="3" id="KW-1185">Reference proteome</keyword>
<gene>
    <name evidence="2" type="ORF">FC34_GL000118</name>
</gene>
<name>A0A0R2AZM4_9LACO</name>
<dbReference type="STRING" id="1423727.FC34_GL000118"/>
<keyword evidence="1" id="KW-0472">Membrane</keyword>
<dbReference type="EMBL" id="AYZQ01000001">
    <property type="protein sequence ID" value="KRM72415.1"/>
    <property type="molecule type" value="Genomic_DNA"/>
</dbReference>
<feature type="transmembrane region" description="Helical" evidence="1">
    <location>
        <begin position="12"/>
        <end position="33"/>
    </location>
</feature>
<feature type="transmembrane region" description="Helical" evidence="1">
    <location>
        <begin position="45"/>
        <end position="64"/>
    </location>
</feature>
<feature type="transmembrane region" description="Helical" evidence="1">
    <location>
        <begin position="119"/>
        <end position="146"/>
    </location>
</feature>
<feature type="transmembrane region" description="Helical" evidence="1">
    <location>
        <begin position="76"/>
        <end position="98"/>
    </location>
</feature>
<accession>A0A0R2AZM4</accession>
<dbReference type="Proteomes" id="UP000051672">
    <property type="component" value="Unassembled WGS sequence"/>
</dbReference>
<dbReference type="AlphaFoldDB" id="A0A0R2AZM4"/>
<keyword evidence="1" id="KW-1133">Transmembrane helix</keyword>